<dbReference type="SUPFAM" id="SSF56436">
    <property type="entry name" value="C-type lectin-like"/>
    <property type="match status" value="1"/>
</dbReference>
<dbReference type="Pfam" id="PF03781">
    <property type="entry name" value="FGE-sulfatase"/>
    <property type="match status" value="1"/>
</dbReference>
<dbReference type="InterPro" id="IPR013229">
    <property type="entry name" value="PEGA"/>
</dbReference>
<keyword evidence="6" id="KW-1185">Reference proteome</keyword>
<proteinExistence type="predicted"/>
<organism evidence="5 6">
    <name type="scientific">Desulfoluna limicola</name>
    <dbReference type="NCBI Taxonomy" id="2810562"/>
    <lineage>
        <taxon>Bacteria</taxon>
        <taxon>Pseudomonadati</taxon>
        <taxon>Thermodesulfobacteriota</taxon>
        <taxon>Desulfobacteria</taxon>
        <taxon>Desulfobacterales</taxon>
        <taxon>Desulfolunaceae</taxon>
        <taxon>Desulfoluna</taxon>
    </lineage>
</organism>
<dbReference type="PANTHER" id="PTHR23150:SF19">
    <property type="entry name" value="FORMYLGLYCINE-GENERATING ENZYME"/>
    <property type="match status" value="1"/>
</dbReference>
<dbReference type="InterPro" id="IPR011600">
    <property type="entry name" value="Pept_C14_caspase"/>
</dbReference>
<feature type="signal peptide" evidence="1">
    <location>
        <begin position="1"/>
        <end position="23"/>
    </location>
</feature>
<keyword evidence="1" id="KW-0732">Signal</keyword>
<feature type="domain" description="PEGA" evidence="4">
    <location>
        <begin position="315"/>
        <end position="383"/>
    </location>
</feature>
<accession>A0ABN6F3K5</accession>
<dbReference type="PANTHER" id="PTHR23150">
    <property type="entry name" value="SULFATASE MODIFYING FACTOR 1, 2"/>
    <property type="match status" value="1"/>
</dbReference>
<evidence type="ECO:0000259" key="3">
    <source>
        <dbReference type="Pfam" id="PF03781"/>
    </source>
</evidence>
<gene>
    <name evidence="5" type="ORF">DSLASN_21380</name>
</gene>
<dbReference type="Pfam" id="PF08308">
    <property type="entry name" value="PEGA"/>
    <property type="match status" value="1"/>
</dbReference>
<evidence type="ECO:0000256" key="1">
    <source>
        <dbReference type="SAM" id="SignalP"/>
    </source>
</evidence>
<evidence type="ECO:0000259" key="2">
    <source>
        <dbReference type="Pfam" id="PF00656"/>
    </source>
</evidence>
<dbReference type="Gene3D" id="3.90.1580.10">
    <property type="entry name" value="paralog of FGE (formylglycine-generating enzyme)"/>
    <property type="match status" value="1"/>
</dbReference>
<dbReference type="Pfam" id="PF00656">
    <property type="entry name" value="Peptidase_C14"/>
    <property type="match status" value="1"/>
</dbReference>
<sequence length="719" mass="77632">MARAMKPAIIFLLLAAWAAAASADVGTFEELDRRNGAVGSYKALVIGIDAYADPGIEASSVAVKGARHVADALRDRAGFDVKLLIDGEASRDAVLRELRGLARGMGINDSVVVYYSGSSTSDNAARQAWWLPSDAVPGDESTWIADREIQEAVNTMKARDVLILSDAALGDNVFGATHKLAEQRGGDYYVDLFNKRSRWAMISGNARPMPEGNGVSVFAEGVAKALSSKNPCLSTMEMYTSMKKKLRKAGDKPPRCRSLRNTGDQGGEFVFLLSETLKPAVVKTPPAKAKPTPAPAPVPVVKLAPPKPKPQPVSGSLQVSSNIKGAELFINGKNQGQTPVSDIVLKAGTHKVRLNKEGYLAWNGTVEIEKGKQRRLTATLKKEPPKKGKLFVTVKPESAAMSLNGEVFQSGLSVDAGTYTINVTAALYESKEVKAQVSPGKDAWVEVFLTPLPTFKGDWGQYVYIKPGSFRMGSPTSEARRKDDEPPHAVTLTQGFFIQDREVTVAQWKRFASASGYKSEAETAGGAFALEDYMWRQSREYTWKNPGFDQDENHPVTGITYNDALAFVTWLNDQGKVTYRLPTEAEWEFSARAGETTAFSTGACLGSADANVDANASWGGCPSGSASSGTVAVGAYKPNAWGLYDMHGNVAEWCRDWYGRYPRASAKDPEGPASGTMRVVRGGGWATYAYNARSAYREATDPARACSEVGMRLVIDVPK</sequence>
<dbReference type="InterPro" id="IPR051043">
    <property type="entry name" value="Sulfatase_Mod_Factor_Kinase"/>
</dbReference>
<protein>
    <recommendedName>
        <fullName evidence="7">PEGA domain-containing protein</fullName>
    </recommendedName>
</protein>
<dbReference type="EMBL" id="AP024488">
    <property type="protein sequence ID" value="BCS96506.1"/>
    <property type="molecule type" value="Genomic_DNA"/>
</dbReference>
<dbReference type="RefSeq" id="WP_236892815.1">
    <property type="nucleotide sequence ID" value="NZ_AP024488.1"/>
</dbReference>
<dbReference type="InterPro" id="IPR016187">
    <property type="entry name" value="CTDL_fold"/>
</dbReference>
<dbReference type="InterPro" id="IPR042095">
    <property type="entry name" value="SUMF_sf"/>
</dbReference>
<feature type="chain" id="PRO_5047041645" description="PEGA domain-containing protein" evidence="1">
    <location>
        <begin position="24"/>
        <end position="719"/>
    </location>
</feature>
<reference evidence="5 6" key="1">
    <citation type="submission" date="2021-02" db="EMBL/GenBank/DDBJ databases">
        <title>Complete genome of Desulfoluna sp. strain ASN36.</title>
        <authorList>
            <person name="Takahashi A."/>
            <person name="Kojima H."/>
            <person name="Fukui M."/>
        </authorList>
    </citation>
    <scope>NUCLEOTIDE SEQUENCE [LARGE SCALE GENOMIC DNA]</scope>
    <source>
        <strain evidence="5 6">ASN36</strain>
    </source>
</reference>
<dbReference type="InterPro" id="IPR005532">
    <property type="entry name" value="SUMF_dom"/>
</dbReference>
<feature type="domain" description="Peptidase C14 caspase" evidence="2">
    <location>
        <begin position="42"/>
        <end position="246"/>
    </location>
</feature>
<evidence type="ECO:0000313" key="6">
    <source>
        <dbReference type="Proteomes" id="UP001320148"/>
    </source>
</evidence>
<evidence type="ECO:0000313" key="5">
    <source>
        <dbReference type="EMBL" id="BCS96506.1"/>
    </source>
</evidence>
<dbReference type="Gene3D" id="3.40.50.1460">
    <property type="match status" value="1"/>
</dbReference>
<feature type="domain" description="Sulfatase-modifying factor enzyme-like" evidence="3">
    <location>
        <begin position="462"/>
        <end position="714"/>
    </location>
</feature>
<evidence type="ECO:0000259" key="4">
    <source>
        <dbReference type="Pfam" id="PF08308"/>
    </source>
</evidence>
<name>A0ABN6F3K5_9BACT</name>
<evidence type="ECO:0008006" key="7">
    <source>
        <dbReference type="Google" id="ProtNLM"/>
    </source>
</evidence>
<dbReference type="Proteomes" id="UP001320148">
    <property type="component" value="Chromosome"/>
</dbReference>